<dbReference type="OrthoDB" id="7259at2157"/>
<dbReference type="InterPro" id="IPR007264">
    <property type="entry name" value="H/ACA_rnp_Nop10"/>
</dbReference>
<protein>
    <recommendedName>
        <fullName evidence="3 7">Ribosome biogenesis protein Nop10</fullName>
    </recommendedName>
</protein>
<dbReference type="NCBIfam" id="NF009623">
    <property type="entry name" value="PRK13130.1"/>
    <property type="match status" value="1"/>
</dbReference>
<dbReference type="RefSeq" id="WP_008085648.1">
    <property type="nucleotide sequence ID" value="NC_013926.1"/>
</dbReference>
<dbReference type="eggNOG" id="arCOG00906">
    <property type="taxonomic scope" value="Archaea"/>
</dbReference>
<sequence length="60" mass="7062">MHTLIRRCPKCGAYTLRELCPKCGEKTLEVLPPRFSPEDRYGKYRRMLKKEVEKYGANNS</sequence>
<dbReference type="Proteomes" id="UP000001400">
    <property type="component" value="Chromosome"/>
</dbReference>
<evidence type="ECO:0000256" key="4">
    <source>
        <dbReference type="ARBA" id="ARBA00022517"/>
    </source>
</evidence>
<dbReference type="HOGENOM" id="CLU_196480_1_0_2"/>
<comment type="similarity">
    <text evidence="2 7">Belongs to the NOP10 family.</text>
</comment>
<dbReference type="AlphaFoldDB" id="B5IFN1"/>
<dbReference type="InterPro" id="IPR036756">
    <property type="entry name" value="H/ACA_rnp_Nop10_sf"/>
</dbReference>
<keyword evidence="5 7" id="KW-0698">rRNA processing</keyword>
<dbReference type="HAMAP" id="MF_00803">
    <property type="entry name" value="Nop10"/>
    <property type="match status" value="1"/>
</dbReference>
<dbReference type="STRING" id="439481.Aboo_1151"/>
<keyword evidence="6 7" id="KW-0687">Ribonucleoprotein</keyword>
<evidence type="ECO:0000256" key="5">
    <source>
        <dbReference type="ARBA" id="ARBA00022552"/>
    </source>
</evidence>
<dbReference type="EMBL" id="CP001941">
    <property type="protein sequence ID" value="ADD08960.1"/>
    <property type="molecule type" value="Genomic_DNA"/>
</dbReference>
<accession>B5IFN1</accession>
<evidence type="ECO:0000256" key="6">
    <source>
        <dbReference type="ARBA" id="ARBA00023274"/>
    </source>
</evidence>
<dbReference type="PANTHER" id="PTHR13305">
    <property type="entry name" value="RIBOSOME BIOGENESIS PROTEIN NOP10"/>
    <property type="match status" value="1"/>
</dbReference>
<evidence type="ECO:0000313" key="8">
    <source>
        <dbReference type="EMBL" id="ADD08960.1"/>
    </source>
</evidence>
<dbReference type="KEGG" id="abi:Aboo_1151"/>
<dbReference type="Pfam" id="PF04135">
    <property type="entry name" value="Nop10p"/>
    <property type="match status" value="1"/>
</dbReference>
<comment type="function">
    <text evidence="1 7">Involved in ribosome biogenesis; more specifically in 18S rRNA pseudouridylation and in cleavage of pre-rRNA.</text>
</comment>
<evidence type="ECO:0000313" key="9">
    <source>
        <dbReference type="Proteomes" id="UP000001400"/>
    </source>
</evidence>
<keyword evidence="9" id="KW-1185">Reference proteome</keyword>
<dbReference type="PANTHER" id="PTHR13305:SF0">
    <property type="entry name" value="H_ACA RIBONUCLEOPROTEIN COMPLEX SUBUNIT 3"/>
    <property type="match status" value="1"/>
</dbReference>
<dbReference type="InterPro" id="IPR023532">
    <property type="entry name" value="Nop10_arc-typ"/>
</dbReference>
<dbReference type="GO" id="GO:0030515">
    <property type="term" value="F:snoRNA binding"/>
    <property type="evidence" value="ECO:0007669"/>
    <property type="project" value="InterPro"/>
</dbReference>
<dbReference type="GO" id="GO:1990904">
    <property type="term" value="C:ribonucleoprotein complex"/>
    <property type="evidence" value="ECO:0007669"/>
    <property type="project" value="UniProtKB-KW"/>
</dbReference>
<evidence type="ECO:0000256" key="7">
    <source>
        <dbReference type="HAMAP-Rule" id="MF_00803"/>
    </source>
</evidence>
<dbReference type="Gene3D" id="2.20.28.40">
    <property type="entry name" value="H/ACA ribonucleoprotein complex, subunit Nop10"/>
    <property type="match status" value="1"/>
</dbReference>
<evidence type="ECO:0000256" key="3">
    <source>
        <dbReference type="ARBA" id="ARBA00018821"/>
    </source>
</evidence>
<evidence type="ECO:0000256" key="1">
    <source>
        <dbReference type="ARBA" id="ARBA00002325"/>
    </source>
</evidence>
<proteinExistence type="inferred from homology"/>
<dbReference type="GO" id="GO:0001522">
    <property type="term" value="P:pseudouridine synthesis"/>
    <property type="evidence" value="ECO:0007669"/>
    <property type="project" value="InterPro"/>
</dbReference>
<organism evidence="8 9">
    <name type="scientific">Aciduliprofundum boonei (strain DSM 19572 / T469)</name>
    <dbReference type="NCBI Taxonomy" id="439481"/>
    <lineage>
        <taxon>Archaea</taxon>
        <taxon>Methanobacteriati</taxon>
        <taxon>Thermoplasmatota</taxon>
        <taxon>DHVE2 group</taxon>
        <taxon>Candidatus Aciduliprofundum</taxon>
    </lineage>
</organism>
<dbReference type="GO" id="GO:0006364">
    <property type="term" value="P:rRNA processing"/>
    <property type="evidence" value="ECO:0007669"/>
    <property type="project" value="UniProtKB-UniRule"/>
</dbReference>
<dbReference type="SUPFAM" id="SSF144210">
    <property type="entry name" value="Nop10-like SnoRNP"/>
    <property type="match status" value="1"/>
</dbReference>
<dbReference type="GeneID" id="8828111"/>
<keyword evidence="4 7" id="KW-0690">Ribosome biogenesis</keyword>
<reference evidence="8" key="1">
    <citation type="submission" date="2010-02" db="EMBL/GenBank/DDBJ databases">
        <title>Complete sequence of Aciduliprofundum boonei T469.</title>
        <authorList>
            <consortium name="US DOE Joint Genome Institute"/>
            <person name="Lucas S."/>
            <person name="Copeland A."/>
            <person name="Lapidus A."/>
            <person name="Cheng J.-F."/>
            <person name="Bruce D."/>
            <person name="Goodwin L."/>
            <person name="Pitluck S."/>
            <person name="Saunders E."/>
            <person name="Detter J.C."/>
            <person name="Han C."/>
            <person name="Tapia R."/>
            <person name="Land M."/>
            <person name="Hauser L."/>
            <person name="Kyrpides N."/>
            <person name="Mikhailova N."/>
            <person name="Flores G."/>
            <person name="Reysenbach A.-L."/>
            <person name="Woyke T."/>
        </authorList>
    </citation>
    <scope>NUCLEOTIDE SEQUENCE</scope>
    <source>
        <strain evidence="8">T469</strain>
    </source>
</reference>
<gene>
    <name evidence="7" type="primary">nop10</name>
    <name evidence="8" type="ordered locus">Aboo_1151</name>
</gene>
<name>B5IFN1_ACIB4</name>
<evidence type="ECO:0000256" key="2">
    <source>
        <dbReference type="ARBA" id="ARBA00009462"/>
    </source>
</evidence>